<keyword evidence="2" id="KW-1185">Reference proteome</keyword>
<evidence type="ECO:0000313" key="2">
    <source>
        <dbReference type="Proteomes" id="UP000242913"/>
    </source>
</evidence>
<evidence type="ECO:0000313" key="1">
    <source>
        <dbReference type="EMBL" id="OZC10432.1"/>
    </source>
</evidence>
<reference evidence="1 2" key="1">
    <citation type="submission" date="2015-12" db="EMBL/GenBank/DDBJ databases">
        <title>Draft genome of the nematode, Onchocerca flexuosa.</title>
        <authorList>
            <person name="Mitreva M."/>
        </authorList>
    </citation>
    <scope>NUCLEOTIDE SEQUENCE [LARGE SCALE GENOMIC DNA]</scope>
    <source>
        <strain evidence="1">Red Deer</strain>
    </source>
</reference>
<proteinExistence type="predicted"/>
<accession>A0A238BYU8</accession>
<dbReference type="EMBL" id="KZ269986">
    <property type="protein sequence ID" value="OZC10432.1"/>
    <property type="molecule type" value="Genomic_DNA"/>
</dbReference>
<dbReference type="Proteomes" id="UP000242913">
    <property type="component" value="Unassembled WGS sequence"/>
</dbReference>
<dbReference type="OrthoDB" id="10579833at2759"/>
<dbReference type="AlphaFoldDB" id="A0A238BYU8"/>
<gene>
    <name evidence="1" type="ORF">X798_02475</name>
</gene>
<name>A0A238BYU8_9BILA</name>
<sequence length="161" mass="19111">MDRAVKKTTDGAQDFSVYRKTDNYVTNKKIPTLPDNPIHRNYCSLKQLQHTVDEVDEIALTLYRWILNEVNADKGTDHEEHIEHEHLLPADCFAQTRLTLRFMFLALRMFFHVAMGVSPIRRVSTWKIKSLHRHYWECSIKDYPVENTFISLLKQQSFHHK</sequence>
<protein>
    <submittedName>
        <fullName evidence="1">Uncharacterized protein</fullName>
    </submittedName>
</protein>
<organism evidence="1 2">
    <name type="scientific">Onchocerca flexuosa</name>
    <dbReference type="NCBI Taxonomy" id="387005"/>
    <lineage>
        <taxon>Eukaryota</taxon>
        <taxon>Metazoa</taxon>
        <taxon>Ecdysozoa</taxon>
        <taxon>Nematoda</taxon>
        <taxon>Chromadorea</taxon>
        <taxon>Rhabditida</taxon>
        <taxon>Spirurina</taxon>
        <taxon>Spiruromorpha</taxon>
        <taxon>Filarioidea</taxon>
        <taxon>Onchocercidae</taxon>
        <taxon>Onchocerca</taxon>
    </lineage>
</organism>